<comment type="caution">
    <text evidence="6">The sequence shown here is derived from an EMBL/GenBank/DDBJ whole genome shotgun (WGS) entry which is preliminary data.</text>
</comment>
<sequence length="260" mass="27838">MSTYARWITLSPPTVSDLDPQYAPDGGRHAADPAKARVARAFRLSSLFAQADRSVRDAATEAAVLDVVESDAAIFEQGAPADSLVVLGRGRARVERVNAAGASFPLSYRGTGDVLGESCLGGLETRTERAVAMDEAEVVRVPLALVRELCARSPGFGAAVFALLVARQREAEDRIESMLFKNVGGRLAEFLLHAAERWGVPTPRGTLISAPITHAEIAQVIGSTRETVTLTLGALRKEGVLDVAGRRLIVKDREALARKR</sequence>
<dbReference type="PANTHER" id="PTHR24567:SF74">
    <property type="entry name" value="HTH-TYPE TRANSCRIPTIONAL REGULATOR ARCR"/>
    <property type="match status" value="1"/>
</dbReference>
<dbReference type="GO" id="GO:0005829">
    <property type="term" value="C:cytosol"/>
    <property type="evidence" value="ECO:0007669"/>
    <property type="project" value="TreeGrafter"/>
</dbReference>
<keyword evidence="2" id="KW-0238">DNA-binding</keyword>
<dbReference type="AlphaFoldDB" id="A0A150P8K2"/>
<dbReference type="InterPro" id="IPR018490">
    <property type="entry name" value="cNMP-bd_dom_sf"/>
</dbReference>
<keyword evidence="1" id="KW-0805">Transcription regulation</keyword>
<name>A0A150P8K2_SORCE</name>
<feature type="domain" description="Cyclic nucleotide-binding" evidence="4">
    <location>
        <begin position="47"/>
        <end position="149"/>
    </location>
</feature>
<dbReference type="GO" id="GO:0003677">
    <property type="term" value="F:DNA binding"/>
    <property type="evidence" value="ECO:0007669"/>
    <property type="project" value="UniProtKB-KW"/>
</dbReference>
<gene>
    <name evidence="6" type="ORF">BE08_34355</name>
</gene>
<evidence type="ECO:0000313" key="7">
    <source>
        <dbReference type="Proteomes" id="UP000075420"/>
    </source>
</evidence>
<dbReference type="InterPro" id="IPR050397">
    <property type="entry name" value="Env_Response_Regulators"/>
</dbReference>
<dbReference type="Pfam" id="PF13545">
    <property type="entry name" value="HTH_Crp_2"/>
    <property type="match status" value="1"/>
</dbReference>
<dbReference type="GO" id="GO:0003700">
    <property type="term" value="F:DNA-binding transcription factor activity"/>
    <property type="evidence" value="ECO:0007669"/>
    <property type="project" value="TreeGrafter"/>
</dbReference>
<dbReference type="InterPro" id="IPR000595">
    <property type="entry name" value="cNMP-bd_dom"/>
</dbReference>
<evidence type="ECO:0000256" key="2">
    <source>
        <dbReference type="ARBA" id="ARBA00023125"/>
    </source>
</evidence>
<dbReference type="CDD" id="cd00092">
    <property type="entry name" value="HTH_CRP"/>
    <property type="match status" value="1"/>
</dbReference>
<organism evidence="6 7">
    <name type="scientific">Sorangium cellulosum</name>
    <name type="common">Polyangium cellulosum</name>
    <dbReference type="NCBI Taxonomy" id="56"/>
    <lineage>
        <taxon>Bacteria</taxon>
        <taxon>Pseudomonadati</taxon>
        <taxon>Myxococcota</taxon>
        <taxon>Polyangia</taxon>
        <taxon>Polyangiales</taxon>
        <taxon>Polyangiaceae</taxon>
        <taxon>Sorangium</taxon>
    </lineage>
</organism>
<dbReference type="SUPFAM" id="SSF51206">
    <property type="entry name" value="cAMP-binding domain-like"/>
    <property type="match status" value="1"/>
</dbReference>
<accession>A0A150P8K2</accession>
<evidence type="ECO:0000259" key="4">
    <source>
        <dbReference type="PROSITE" id="PS50042"/>
    </source>
</evidence>
<dbReference type="Pfam" id="PF00027">
    <property type="entry name" value="cNMP_binding"/>
    <property type="match status" value="1"/>
</dbReference>
<evidence type="ECO:0000259" key="5">
    <source>
        <dbReference type="PROSITE" id="PS51063"/>
    </source>
</evidence>
<keyword evidence="3" id="KW-0804">Transcription</keyword>
<dbReference type="SMART" id="SM00100">
    <property type="entry name" value="cNMP"/>
    <property type="match status" value="1"/>
</dbReference>
<dbReference type="PROSITE" id="PS50042">
    <property type="entry name" value="CNMP_BINDING_3"/>
    <property type="match status" value="1"/>
</dbReference>
<proteinExistence type="predicted"/>
<dbReference type="PRINTS" id="PR00034">
    <property type="entry name" value="HTHCRP"/>
</dbReference>
<dbReference type="CDD" id="cd00038">
    <property type="entry name" value="CAP_ED"/>
    <property type="match status" value="1"/>
</dbReference>
<dbReference type="Gene3D" id="2.60.120.10">
    <property type="entry name" value="Jelly Rolls"/>
    <property type="match status" value="1"/>
</dbReference>
<dbReference type="Proteomes" id="UP000075420">
    <property type="component" value="Unassembled WGS sequence"/>
</dbReference>
<evidence type="ECO:0000256" key="1">
    <source>
        <dbReference type="ARBA" id="ARBA00023015"/>
    </source>
</evidence>
<dbReference type="InterPro" id="IPR036388">
    <property type="entry name" value="WH-like_DNA-bd_sf"/>
</dbReference>
<evidence type="ECO:0000313" key="6">
    <source>
        <dbReference type="EMBL" id="KYF52035.1"/>
    </source>
</evidence>
<protein>
    <submittedName>
        <fullName evidence="6">cAMP phosphodiesterase</fullName>
    </submittedName>
</protein>
<dbReference type="SUPFAM" id="SSF46785">
    <property type="entry name" value="Winged helix' DNA-binding domain"/>
    <property type="match status" value="1"/>
</dbReference>
<reference evidence="6 7" key="1">
    <citation type="submission" date="2014-02" db="EMBL/GenBank/DDBJ databases">
        <title>The small core and large imbalanced accessory genome model reveals a collaborative survival strategy of Sorangium cellulosum strains in nature.</title>
        <authorList>
            <person name="Han K."/>
            <person name="Peng R."/>
            <person name="Blom J."/>
            <person name="Li Y.-Z."/>
        </authorList>
    </citation>
    <scope>NUCLEOTIDE SEQUENCE [LARGE SCALE GENOMIC DNA]</scope>
    <source>
        <strain evidence="6 7">So0157-25</strain>
    </source>
</reference>
<dbReference type="SMART" id="SM00419">
    <property type="entry name" value="HTH_CRP"/>
    <property type="match status" value="1"/>
</dbReference>
<dbReference type="InterPro" id="IPR036390">
    <property type="entry name" value="WH_DNA-bd_sf"/>
</dbReference>
<dbReference type="PANTHER" id="PTHR24567">
    <property type="entry name" value="CRP FAMILY TRANSCRIPTIONAL REGULATORY PROTEIN"/>
    <property type="match status" value="1"/>
</dbReference>
<dbReference type="EMBL" id="JELY01002616">
    <property type="protein sequence ID" value="KYF52035.1"/>
    <property type="molecule type" value="Genomic_DNA"/>
</dbReference>
<dbReference type="Gene3D" id="1.10.10.10">
    <property type="entry name" value="Winged helix-like DNA-binding domain superfamily/Winged helix DNA-binding domain"/>
    <property type="match status" value="1"/>
</dbReference>
<dbReference type="InterPro" id="IPR012318">
    <property type="entry name" value="HTH_CRP"/>
</dbReference>
<dbReference type="InterPro" id="IPR014710">
    <property type="entry name" value="RmlC-like_jellyroll"/>
</dbReference>
<evidence type="ECO:0000256" key="3">
    <source>
        <dbReference type="ARBA" id="ARBA00023163"/>
    </source>
</evidence>
<feature type="domain" description="HTH crp-type" evidence="5">
    <location>
        <begin position="181"/>
        <end position="254"/>
    </location>
</feature>
<dbReference type="PROSITE" id="PS51063">
    <property type="entry name" value="HTH_CRP_2"/>
    <property type="match status" value="1"/>
</dbReference>